<reference evidence="2 3" key="1">
    <citation type="submission" date="2019-05" db="EMBL/GenBank/DDBJ databases">
        <title>Another draft genome of Portunus trituberculatus and its Hox gene families provides insights of decapod evolution.</title>
        <authorList>
            <person name="Jeong J.-H."/>
            <person name="Song I."/>
            <person name="Kim S."/>
            <person name="Choi T."/>
            <person name="Kim D."/>
            <person name="Ryu S."/>
            <person name="Kim W."/>
        </authorList>
    </citation>
    <scope>NUCLEOTIDE SEQUENCE [LARGE SCALE GENOMIC DNA]</scope>
    <source>
        <tissue evidence="2">Muscle</tissue>
    </source>
</reference>
<dbReference type="EMBL" id="VSRR010000176">
    <property type="protein sequence ID" value="MPC11690.1"/>
    <property type="molecule type" value="Genomic_DNA"/>
</dbReference>
<sequence>MLGLVGGEAAVAGRGRRSHVRHVRGLLMGHFGHLCMGHAGHLLVGNTHKLFLGHAGHLLVGHTGQLCLGHPSQLFFGHAGQLFLGHAGQLPGGQIVLQRFHVRKHQRGHVRDGGAGRGEVCGGQGWKGRKSISKTKQ</sequence>
<dbReference type="AlphaFoldDB" id="A0A5B7CQH6"/>
<accession>A0A5B7CQH6</accession>
<feature type="compositionally biased region" description="Gly residues" evidence="1">
    <location>
        <begin position="115"/>
        <end position="126"/>
    </location>
</feature>
<name>A0A5B7CQH6_PORTR</name>
<feature type="region of interest" description="Disordered" evidence="1">
    <location>
        <begin position="107"/>
        <end position="137"/>
    </location>
</feature>
<proteinExistence type="predicted"/>
<evidence type="ECO:0000256" key="1">
    <source>
        <dbReference type="SAM" id="MobiDB-lite"/>
    </source>
</evidence>
<comment type="caution">
    <text evidence="2">The sequence shown here is derived from an EMBL/GenBank/DDBJ whole genome shotgun (WGS) entry which is preliminary data.</text>
</comment>
<gene>
    <name evidence="2" type="ORF">E2C01_004361</name>
</gene>
<feature type="compositionally biased region" description="Basic residues" evidence="1">
    <location>
        <begin position="127"/>
        <end position="137"/>
    </location>
</feature>
<keyword evidence="3" id="KW-1185">Reference proteome</keyword>
<evidence type="ECO:0000313" key="3">
    <source>
        <dbReference type="Proteomes" id="UP000324222"/>
    </source>
</evidence>
<dbReference type="Proteomes" id="UP000324222">
    <property type="component" value="Unassembled WGS sequence"/>
</dbReference>
<protein>
    <submittedName>
        <fullName evidence="2">Uncharacterized protein</fullName>
    </submittedName>
</protein>
<organism evidence="2 3">
    <name type="scientific">Portunus trituberculatus</name>
    <name type="common">Swimming crab</name>
    <name type="synonym">Neptunus trituberculatus</name>
    <dbReference type="NCBI Taxonomy" id="210409"/>
    <lineage>
        <taxon>Eukaryota</taxon>
        <taxon>Metazoa</taxon>
        <taxon>Ecdysozoa</taxon>
        <taxon>Arthropoda</taxon>
        <taxon>Crustacea</taxon>
        <taxon>Multicrustacea</taxon>
        <taxon>Malacostraca</taxon>
        <taxon>Eumalacostraca</taxon>
        <taxon>Eucarida</taxon>
        <taxon>Decapoda</taxon>
        <taxon>Pleocyemata</taxon>
        <taxon>Brachyura</taxon>
        <taxon>Eubrachyura</taxon>
        <taxon>Portunoidea</taxon>
        <taxon>Portunidae</taxon>
        <taxon>Portuninae</taxon>
        <taxon>Portunus</taxon>
    </lineage>
</organism>
<evidence type="ECO:0000313" key="2">
    <source>
        <dbReference type="EMBL" id="MPC11690.1"/>
    </source>
</evidence>